<dbReference type="SUPFAM" id="SSF53335">
    <property type="entry name" value="S-adenosyl-L-methionine-dependent methyltransferases"/>
    <property type="match status" value="1"/>
</dbReference>
<keyword evidence="4" id="KW-0949">S-adenosyl-L-methionine</keyword>
<dbReference type="PANTHER" id="PTHR33841">
    <property type="entry name" value="DNA METHYLTRANSFERASE YEEA-RELATED"/>
    <property type="match status" value="1"/>
</dbReference>
<proteinExistence type="predicted"/>
<feature type="region of interest" description="Disordered" evidence="8">
    <location>
        <begin position="77"/>
        <end position="115"/>
    </location>
</feature>
<keyword evidence="2 10" id="KW-0489">Methyltransferase</keyword>
<feature type="region of interest" description="Disordered" evidence="8">
    <location>
        <begin position="304"/>
        <end position="329"/>
    </location>
</feature>
<evidence type="ECO:0000256" key="8">
    <source>
        <dbReference type="SAM" id="MobiDB-lite"/>
    </source>
</evidence>
<dbReference type="EC" id="2.1.1.72" evidence="1"/>
<dbReference type="GO" id="GO:0009307">
    <property type="term" value="P:DNA restriction-modification system"/>
    <property type="evidence" value="ECO:0007669"/>
    <property type="project" value="UniProtKB-KW"/>
</dbReference>
<evidence type="ECO:0000259" key="9">
    <source>
        <dbReference type="Pfam" id="PF07669"/>
    </source>
</evidence>
<dbReference type="RefSeq" id="WP_092663230.1">
    <property type="nucleotide sequence ID" value="NZ_FOCX01000025.1"/>
</dbReference>
<feature type="domain" description="Type II methyltransferase M.TaqI-like" evidence="9">
    <location>
        <begin position="121"/>
        <end position="215"/>
    </location>
</feature>
<evidence type="ECO:0000256" key="6">
    <source>
        <dbReference type="ARBA" id="ARBA00023125"/>
    </source>
</evidence>
<evidence type="ECO:0000256" key="3">
    <source>
        <dbReference type="ARBA" id="ARBA00022679"/>
    </source>
</evidence>
<dbReference type="InterPro" id="IPR002052">
    <property type="entry name" value="DNA_methylase_N6_adenine_CS"/>
</dbReference>
<dbReference type="PANTHER" id="PTHR33841:SF6">
    <property type="entry name" value="TYPE II METHYLTRANSFERASE M.HINDII"/>
    <property type="match status" value="1"/>
</dbReference>
<dbReference type="GO" id="GO:0003677">
    <property type="term" value="F:DNA binding"/>
    <property type="evidence" value="ECO:0007669"/>
    <property type="project" value="UniProtKB-KW"/>
</dbReference>
<reference evidence="11" key="1">
    <citation type="submission" date="2016-10" db="EMBL/GenBank/DDBJ databases">
        <authorList>
            <person name="Varghese N."/>
            <person name="Submissions S."/>
        </authorList>
    </citation>
    <scope>NUCLEOTIDE SEQUENCE [LARGE SCALE GENOMIC DNA]</scope>
    <source>
        <strain evidence="11">IBRC-M 10043</strain>
    </source>
</reference>
<dbReference type="AlphaFoldDB" id="A0A1H8U1Z7"/>
<dbReference type="PRINTS" id="PR00507">
    <property type="entry name" value="N12N6MTFRASE"/>
</dbReference>
<dbReference type="InterPro" id="IPR029063">
    <property type="entry name" value="SAM-dependent_MTases_sf"/>
</dbReference>
<evidence type="ECO:0000256" key="5">
    <source>
        <dbReference type="ARBA" id="ARBA00022747"/>
    </source>
</evidence>
<evidence type="ECO:0000256" key="2">
    <source>
        <dbReference type="ARBA" id="ARBA00022603"/>
    </source>
</evidence>
<evidence type="ECO:0000256" key="7">
    <source>
        <dbReference type="ARBA" id="ARBA00047942"/>
    </source>
</evidence>
<protein>
    <recommendedName>
        <fullName evidence="1">site-specific DNA-methyltransferase (adenine-specific)</fullName>
        <ecNumber evidence="1">2.1.1.72</ecNumber>
    </recommendedName>
</protein>
<name>A0A1H8U1Z7_9EURY</name>
<keyword evidence="6" id="KW-0238">DNA-binding</keyword>
<keyword evidence="11" id="KW-1185">Reference proteome</keyword>
<dbReference type="GO" id="GO:0009007">
    <property type="term" value="F:site-specific DNA-methyltransferase (adenine-specific) activity"/>
    <property type="evidence" value="ECO:0007669"/>
    <property type="project" value="UniProtKB-EC"/>
</dbReference>
<dbReference type="InterPro" id="IPR050953">
    <property type="entry name" value="N4_N6_ade-DNA_methylase"/>
</dbReference>
<dbReference type="Pfam" id="PF07669">
    <property type="entry name" value="Eco57I"/>
    <property type="match status" value="1"/>
</dbReference>
<organism evidence="10 11">
    <name type="scientific">Halorientalis persicus</name>
    <dbReference type="NCBI Taxonomy" id="1367881"/>
    <lineage>
        <taxon>Archaea</taxon>
        <taxon>Methanobacteriati</taxon>
        <taxon>Methanobacteriota</taxon>
        <taxon>Stenosarchaea group</taxon>
        <taxon>Halobacteria</taxon>
        <taxon>Halobacteriales</taxon>
        <taxon>Haloarculaceae</taxon>
        <taxon>Halorientalis</taxon>
    </lineage>
</organism>
<evidence type="ECO:0000313" key="11">
    <source>
        <dbReference type="Proteomes" id="UP000198775"/>
    </source>
</evidence>
<evidence type="ECO:0000256" key="4">
    <source>
        <dbReference type="ARBA" id="ARBA00022691"/>
    </source>
</evidence>
<evidence type="ECO:0000256" key="1">
    <source>
        <dbReference type="ARBA" id="ARBA00011900"/>
    </source>
</evidence>
<keyword evidence="5" id="KW-0680">Restriction system</keyword>
<gene>
    <name evidence="10" type="ORF">SAMN05216388_102519</name>
</gene>
<dbReference type="InterPro" id="IPR011639">
    <property type="entry name" value="MethylTrfase_TaqI-like_dom"/>
</dbReference>
<dbReference type="Gene3D" id="3.40.50.150">
    <property type="entry name" value="Vaccinia Virus protein VP39"/>
    <property type="match status" value="1"/>
</dbReference>
<accession>A0A1H8U1Z7</accession>
<dbReference type="GO" id="GO:0032259">
    <property type="term" value="P:methylation"/>
    <property type="evidence" value="ECO:0007669"/>
    <property type="project" value="UniProtKB-KW"/>
</dbReference>
<dbReference type="Proteomes" id="UP000198775">
    <property type="component" value="Unassembled WGS sequence"/>
</dbReference>
<keyword evidence="3" id="KW-0808">Transferase</keyword>
<dbReference type="EMBL" id="FOCX01000025">
    <property type="protein sequence ID" value="SEO97086.1"/>
    <property type="molecule type" value="Genomic_DNA"/>
</dbReference>
<dbReference type="PROSITE" id="PS00092">
    <property type="entry name" value="N6_MTASE"/>
    <property type="match status" value="1"/>
</dbReference>
<comment type="catalytic activity">
    <reaction evidence="7">
        <text>a 2'-deoxyadenosine in DNA + S-adenosyl-L-methionine = an N(6)-methyl-2'-deoxyadenosine in DNA + S-adenosyl-L-homocysteine + H(+)</text>
        <dbReference type="Rhea" id="RHEA:15197"/>
        <dbReference type="Rhea" id="RHEA-COMP:12418"/>
        <dbReference type="Rhea" id="RHEA-COMP:12419"/>
        <dbReference type="ChEBI" id="CHEBI:15378"/>
        <dbReference type="ChEBI" id="CHEBI:57856"/>
        <dbReference type="ChEBI" id="CHEBI:59789"/>
        <dbReference type="ChEBI" id="CHEBI:90615"/>
        <dbReference type="ChEBI" id="CHEBI:90616"/>
        <dbReference type="EC" id="2.1.1.72"/>
    </reaction>
</comment>
<sequence>MPAEDGFVPTPPAISDEVALSLLSCIHNNDDNETNLLYPGAGRGPLFAAVKRYCSVRGKPLPDAHLVEANENRAGFLDQRFGKSEPHTPSLSDDSRRAHTPSYPPGATAEKTPVHGDVTIKETNFLTADFDTKFDFAIANPPYSRYKNIDTGLRDQYREQYNSTEGSFPLYAPFTEAMINHLKVGGWMSVILPEQALLRDTFAPFRDVLLRENIVQIAALPRATFPDHSIETILLTLQKTKSPLYDSHFWVETLYNYKSKLEELLIRLGVSESEVGDHINAYNERVDYLKTQLVWNQKNDGKEGGYNSAVVPTDQTESEQSGLGAWSDD</sequence>
<dbReference type="OrthoDB" id="45790at2157"/>
<evidence type="ECO:0000313" key="10">
    <source>
        <dbReference type="EMBL" id="SEO97086.1"/>
    </source>
</evidence>